<dbReference type="Pfam" id="PF07751">
    <property type="entry name" value="Abi_2"/>
    <property type="match status" value="1"/>
</dbReference>
<evidence type="ECO:0000313" key="2">
    <source>
        <dbReference type="Proteomes" id="UP000551878"/>
    </source>
</evidence>
<protein>
    <submittedName>
        <fullName evidence="1">Abortive infection bacteriophage resistance protein</fullName>
    </submittedName>
</protein>
<reference evidence="1 2" key="1">
    <citation type="submission" date="2020-08" db="EMBL/GenBank/DDBJ databases">
        <title>Genomic Encyclopedia of Type Strains, Phase IV (KMG-IV): sequencing the most valuable type-strain genomes for metagenomic binning, comparative biology and taxonomic classification.</title>
        <authorList>
            <person name="Goeker M."/>
        </authorList>
    </citation>
    <scope>NUCLEOTIDE SEQUENCE [LARGE SCALE GENOMIC DNA]</scope>
    <source>
        <strain evidence="1 2">DSM 24696</strain>
    </source>
</reference>
<dbReference type="EMBL" id="JACHHB010000002">
    <property type="protein sequence ID" value="MBB5172427.1"/>
    <property type="molecule type" value="Genomic_DNA"/>
</dbReference>
<dbReference type="AlphaFoldDB" id="A0A840QM33"/>
<keyword evidence="2" id="KW-1185">Reference proteome</keyword>
<dbReference type="PIRSF" id="PIRSF034934">
    <property type="entry name" value="AbiF_AbiD"/>
    <property type="match status" value="1"/>
</dbReference>
<dbReference type="InterPro" id="IPR011664">
    <property type="entry name" value="Abi_system_AbiD/AbiF-like"/>
</dbReference>
<name>A0A840QM33_9BACI</name>
<gene>
    <name evidence="1" type="ORF">HNQ41_000571</name>
</gene>
<comment type="caution">
    <text evidence="1">The sequence shown here is derived from an EMBL/GenBank/DDBJ whole genome shotgun (WGS) entry which is preliminary data.</text>
</comment>
<proteinExistence type="predicted"/>
<accession>A0A840QM33</accession>
<dbReference type="InterPro" id="IPR017034">
    <property type="entry name" value="Abi_system_AbiD/AbiF"/>
</dbReference>
<dbReference type="Proteomes" id="UP000551878">
    <property type="component" value="Unassembled WGS sequence"/>
</dbReference>
<sequence>MTTNKSHIKNPTTIEEQIKIFKSRHLIIKDEEAAISFLKRVNYYRLSAYGLTLKRSDNTEKFLPGTSFSHLVSLYQFDRKLRELLIGKLEVIEIAFRAQISYHHAHKYGSLGYKTPSNFSILKYHTTFLENLDRLIHENRHELFVHHHQSKYNGEFPFWVAIEVISFGSLSKLFRNLKNIDKSAIAKEHYDRIPYKYIESWLHALSYLRNICAHHGRLYGKKLVIKPRLFNNIDSSIRNSDLFSAVYILIHLLPHNEKVSFVIDLRVLIEQYSDYIHLPSLGFPEKWDKLLRL</sequence>
<organism evidence="1 2">
    <name type="scientific">Texcoconibacillus texcoconensis</name>
    <dbReference type="NCBI Taxonomy" id="1095777"/>
    <lineage>
        <taxon>Bacteria</taxon>
        <taxon>Bacillati</taxon>
        <taxon>Bacillota</taxon>
        <taxon>Bacilli</taxon>
        <taxon>Bacillales</taxon>
        <taxon>Bacillaceae</taxon>
        <taxon>Texcoconibacillus</taxon>
    </lineage>
</organism>
<evidence type="ECO:0000313" key="1">
    <source>
        <dbReference type="EMBL" id="MBB5172427.1"/>
    </source>
</evidence>
<dbReference type="RefSeq" id="WP_184662899.1">
    <property type="nucleotide sequence ID" value="NZ_JACHHB010000002.1"/>
</dbReference>